<dbReference type="Proteomes" id="UP001521137">
    <property type="component" value="Unassembled WGS sequence"/>
</dbReference>
<dbReference type="SUPFAM" id="SSF159888">
    <property type="entry name" value="YdhG-like"/>
    <property type="match status" value="1"/>
</dbReference>
<evidence type="ECO:0000313" key="2">
    <source>
        <dbReference type="Proteomes" id="UP001521137"/>
    </source>
</evidence>
<gene>
    <name evidence="1" type="ORF">L0668_10635</name>
</gene>
<evidence type="ECO:0008006" key="3">
    <source>
        <dbReference type="Google" id="ProtNLM"/>
    </source>
</evidence>
<accession>A0ABS9D9U9</accession>
<name>A0ABS9D9U9_9ALTE</name>
<proteinExistence type="predicted"/>
<dbReference type="EMBL" id="JAKGAS010000005">
    <property type="protein sequence ID" value="MCF2948564.1"/>
    <property type="molecule type" value="Genomic_DNA"/>
</dbReference>
<reference evidence="1 2" key="1">
    <citation type="submission" date="2022-01" db="EMBL/GenBank/DDBJ databases">
        <title>Paraglaciecola sp. G1-23.</title>
        <authorList>
            <person name="Jin M.S."/>
            <person name="Han D.M."/>
            <person name="Kim H.M."/>
            <person name="Jeon C.O."/>
        </authorList>
    </citation>
    <scope>NUCLEOTIDE SEQUENCE [LARGE SCALE GENOMIC DNA]</scope>
    <source>
        <strain evidence="1 2">G1-23</strain>
    </source>
</reference>
<dbReference type="RefSeq" id="WP_235312443.1">
    <property type="nucleotide sequence ID" value="NZ_JAKGAS010000005.1"/>
</dbReference>
<protein>
    <recommendedName>
        <fullName evidence="3">YdhG-like domain-containing protein</fullName>
    </recommendedName>
</protein>
<organism evidence="1 2">
    <name type="scientific">Paraglaciecola algarum</name>
    <dbReference type="NCBI Taxonomy" id="3050085"/>
    <lineage>
        <taxon>Bacteria</taxon>
        <taxon>Pseudomonadati</taxon>
        <taxon>Pseudomonadota</taxon>
        <taxon>Gammaproteobacteria</taxon>
        <taxon>Alteromonadales</taxon>
        <taxon>Alteromonadaceae</taxon>
        <taxon>Paraglaciecola</taxon>
    </lineage>
</organism>
<sequence length="145" mass="16939">MTPDIRAAFANFSTEVTKQLVMIRTWIFEIAHANDDIGKVQECLKWNEPSYLTSSPKSGTTLRISQVDEHHYGLFVHCQTSLIEEFKLAYPDLTYDKNRGVIFDARNSKQENAIKQFIYMALTYHVRKLNNKRENILNHTGHRQH</sequence>
<comment type="caution">
    <text evidence="1">The sequence shown here is derived from an EMBL/GenBank/DDBJ whole genome shotgun (WGS) entry which is preliminary data.</text>
</comment>
<evidence type="ECO:0000313" key="1">
    <source>
        <dbReference type="EMBL" id="MCF2948564.1"/>
    </source>
</evidence>
<keyword evidence="2" id="KW-1185">Reference proteome</keyword>